<dbReference type="Proteomes" id="UP000001625">
    <property type="component" value="Chromosome"/>
</dbReference>
<dbReference type="EMBL" id="CP001965">
    <property type="protein sequence ID" value="ADE10548.1"/>
    <property type="molecule type" value="Genomic_DNA"/>
</dbReference>
<gene>
    <name evidence="1" type="ordered locus">Slit_0306</name>
</gene>
<dbReference type="STRING" id="580332.Slit_0306"/>
<proteinExistence type="predicted"/>
<dbReference type="AlphaFoldDB" id="D5CLG0"/>
<protein>
    <submittedName>
        <fullName evidence="1">Uncharacterized protein</fullName>
    </submittedName>
</protein>
<name>D5CLG0_SIDLE</name>
<evidence type="ECO:0000313" key="1">
    <source>
        <dbReference type="EMBL" id="ADE10548.1"/>
    </source>
</evidence>
<dbReference type="HOGENOM" id="CLU_2371236_0_0_4"/>
<keyword evidence="2" id="KW-1185">Reference proteome</keyword>
<accession>D5CLG0</accession>
<dbReference type="KEGG" id="slt:Slit_0306"/>
<organism evidence="1 2">
    <name type="scientific">Sideroxydans lithotrophicus (strain ES-1)</name>
    <dbReference type="NCBI Taxonomy" id="580332"/>
    <lineage>
        <taxon>Bacteria</taxon>
        <taxon>Pseudomonadati</taxon>
        <taxon>Pseudomonadota</taxon>
        <taxon>Betaproteobacteria</taxon>
        <taxon>Nitrosomonadales</taxon>
        <taxon>Gallionellaceae</taxon>
        <taxon>Sideroxydans</taxon>
    </lineage>
</organism>
<sequence length="95" mass="10973">MRGFCRVMSEPKERLDAKKLVRGIRALCSVALAFFWRRLMRVADDVGSGNMPVHPIISKHSVNGNWSWKPALPFGRNEWFELCLCFNHGDVTQWP</sequence>
<reference evidence="1 2" key="1">
    <citation type="submission" date="2010-03" db="EMBL/GenBank/DDBJ databases">
        <title>Complete sequence of Sideroxydans lithotrophicus ES-1.</title>
        <authorList>
            <consortium name="US DOE Joint Genome Institute"/>
            <person name="Lucas S."/>
            <person name="Copeland A."/>
            <person name="Lapidus A."/>
            <person name="Cheng J.-F."/>
            <person name="Bruce D."/>
            <person name="Goodwin L."/>
            <person name="Pitluck S."/>
            <person name="Munk A.C."/>
            <person name="Detter J.C."/>
            <person name="Han C."/>
            <person name="Tapia R."/>
            <person name="Larimer F."/>
            <person name="Land M."/>
            <person name="Hauser L."/>
            <person name="Kyrpides N."/>
            <person name="Ivanova N."/>
            <person name="Emerson D."/>
            <person name="Woyke T."/>
        </authorList>
    </citation>
    <scope>NUCLEOTIDE SEQUENCE [LARGE SCALE GENOMIC DNA]</scope>
    <source>
        <strain evidence="1 2">ES-1</strain>
    </source>
</reference>
<evidence type="ECO:0000313" key="2">
    <source>
        <dbReference type="Proteomes" id="UP000001625"/>
    </source>
</evidence>